<name>A0A7M7JIR8_VARDE</name>
<dbReference type="OMA" id="ACARPLY"/>
<evidence type="ECO:0000256" key="1">
    <source>
        <dbReference type="ARBA" id="ARBA00005771"/>
    </source>
</evidence>
<sequence length="331" mass="38549">MNIGDTLPGREERIVCLKPLYLDLDGTRLSKTFTIKSWREAISYQPRPDDVFVATFPKCGTTWTLEITYLLNNDGVPPADHLDRLRNNPFIEVTGQEGPRRMRRPGCIKTHLPRNLVPYSPQAKYIYVLRNPKDCVVSYFHHQTKTFSGYDFADGKFEDFFELFMAGEIEYNDYFTHLLSWYPQTKEDNTIFLHYEDIKKDPRSEILRLSKFMDENIYNKILTTDLLDKVIKNSSIDTMKKEFSKFEIPLKMVDDDAPGIKNFIMANIPSKIEDESVAKFPSFVREGRVGGWRDTLTPEMNARLEKKILEVLEPVCPDVVDKWRQHGILTS</sequence>
<dbReference type="KEGG" id="vde:111246639"/>
<dbReference type="RefSeq" id="XP_022652290.1">
    <property type="nucleotide sequence ID" value="XM_022796555.1"/>
</dbReference>
<keyword evidence="5" id="KW-1185">Reference proteome</keyword>
<dbReference type="GO" id="GO:0008146">
    <property type="term" value="F:sulfotransferase activity"/>
    <property type="evidence" value="ECO:0007669"/>
    <property type="project" value="InterPro"/>
</dbReference>
<accession>A0A7M7JIR8</accession>
<protein>
    <recommendedName>
        <fullName evidence="3">Sulfotransferase domain-containing protein</fullName>
    </recommendedName>
</protein>
<dbReference type="InterPro" id="IPR027417">
    <property type="entry name" value="P-loop_NTPase"/>
</dbReference>
<reference evidence="4" key="1">
    <citation type="submission" date="2021-01" db="UniProtKB">
        <authorList>
            <consortium name="EnsemblMetazoa"/>
        </authorList>
    </citation>
    <scope>IDENTIFICATION</scope>
</reference>
<evidence type="ECO:0000259" key="3">
    <source>
        <dbReference type="Pfam" id="PF00685"/>
    </source>
</evidence>
<dbReference type="InterPro" id="IPR000863">
    <property type="entry name" value="Sulfotransferase_dom"/>
</dbReference>
<dbReference type="AlphaFoldDB" id="A0A7M7JIR8"/>
<proteinExistence type="inferred from homology"/>
<evidence type="ECO:0000313" key="4">
    <source>
        <dbReference type="EnsemblMetazoa" id="XP_022652290"/>
    </source>
</evidence>
<dbReference type="SUPFAM" id="SSF52540">
    <property type="entry name" value="P-loop containing nucleoside triphosphate hydrolases"/>
    <property type="match status" value="1"/>
</dbReference>
<dbReference type="PANTHER" id="PTHR11783">
    <property type="entry name" value="SULFOTRANSFERASE SULT"/>
    <property type="match status" value="1"/>
</dbReference>
<dbReference type="Gene3D" id="3.40.50.300">
    <property type="entry name" value="P-loop containing nucleotide triphosphate hydrolases"/>
    <property type="match status" value="1"/>
</dbReference>
<comment type="similarity">
    <text evidence="1">Belongs to the sulfotransferase 1 family.</text>
</comment>
<dbReference type="Pfam" id="PF00685">
    <property type="entry name" value="Sulfotransfer_1"/>
    <property type="match status" value="1"/>
</dbReference>
<feature type="domain" description="Sulfotransferase" evidence="3">
    <location>
        <begin position="48"/>
        <end position="310"/>
    </location>
</feature>
<dbReference type="InParanoid" id="A0A7M7JIR8"/>
<dbReference type="EnsemblMetazoa" id="XM_022796555">
    <property type="protein sequence ID" value="XP_022652290"/>
    <property type="gene ID" value="LOC111246639"/>
</dbReference>
<evidence type="ECO:0000256" key="2">
    <source>
        <dbReference type="ARBA" id="ARBA00022679"/>
    </source>
</evidence>
<organism evidence="4 5">
    <name type="scientific">Varroa destructor</name>
    <name type="common">Honeybee mite</name>
    <dbReference type="NCBI Taxonomy" id="109461"/>
    <lineage>
        <taxon>Eukaryota</taxon>
        <taxon>Metazoa</taxon>
        <taxon>Ecdysozoa</taxon>
        <taxon>Arthropoda</taxon>
        <taxon>Chelicerata</taxon>
        <taxon>Arachnida</taxon>
        <taxon>Acari</taxon>
        <taxon>Parasitiformes</taxon>
        <taxon>Mesostigmata</taxon>
        <taxon>Gamasina</taxon>
        <taxon>Dermanyssoidea</taxon>
        <taxon>Varroidae</taxon>
        <taxon>Varroa</taxon>
    </lineage>
</organism>
<dbReference type="GeneID" id="111246639"/>
<evidence type="ECO:0000313" key="5">
    <source>
        <dbReference type="Proteomes" id="UP000594260"/>
    </source>
</evidence>
<dbReference type="FunCoup" id="A0A7M7JIR8">
    <property type="interactions" value="31"/>
</dbReference>
<dbReference type="OrthoDB" id="205623at2759"/>
<keyword evidence="2" id="KW-0808">Transferase</keyword>
<dbReference type="Proteomes" id="UP000594260">
    <property type="component" value="Unplaced"/>
</dbReference>